<organism evidence="5 6">
    <name type="scientific">Amycolatopsis pithecellobii</name>
    <dbReference type="NCBI Taxonomy" id="664692"/>
    <lineage>
        <taxon>Bacteria</taxon>
        <taxon>Bacillati</taxon>
        <taxon>Actinomycetota</taxon>
        <taxon>Actinomycetes</taxon>
        <taxon>Pseudonocardiales</taxon>
        <taxon>Pseudonocardiaceae</taxon>
        <taxon>Amycolatopsis</taxon>
    </lineage>
</organism>
<keyword evidence="1" id="KW-0805">Transcription regulation</keyword>
<evidence type="ECO:0000313" key="6">
    <source>
        <dbReference type="Proteomes" id="UP000440096"/>
    </source>
</evidence>
<dbReference type="InterPro" id="IPR014710">
    <property type="entry name" value="RmlC-like_jellyroll"/>
</dbReference>
<evidence type="ECO:0000256" key="1">
    <source>
        <dbReference type="ARBA" id="ARBA00023015"/>
    </source>
</evidence>
<comment type="caution">
    <text evidence="5">The sequence shown here is derived from an EMBL/GenBank/DDBJ whole genome shotgun (WGS) entry which is preliminary data.</text>
</comment>
<dbReference type="Proteomes" id="UP000440096">
    <property type="component" value="Unassembled WGS sequence"/>
</dbReference>
<dbReference type="OrthoDB" id="241790at2"/>
<evidence type="ECO:0000256" key="2">
    <source>
        <dbReference type="ARBA" id="ARBA00023125"/>
    </source>
</evidence>
<dbReference type="PROSITE" id="PS01124">
    <property type="entry name" value="HTH_ARAC_FAMILY_2"/>
    <property type="match status" value="1"/>
</dbReference>
<dbReference type="Gene3D" id="1.10.10.60">
    <property type="entry name" value="Homeodomain-like"/>
    <property type="match status" value="2"/>
</dbReference>
<evidence type="ECO:0000256" key="3">
    <source>
        <dbReference type="ARBA" id="ARBA00023163"/>
    </source>
</evidence>
<dbReference type="GO" id="GO:0043565">
    <property type="term" value="F:sequence-specific DNA binding"/>
    <property type="evidence" value="ECO:0007669"/>
    <property type="project" value="InterPro"/>
</dbReference>
<evidence type="ECO:0000259" key="4">
    <source>
        <dbReference type="PROSITE" id="PS01124"/>
    </source>
</evidence>
<protein>
    <submittedName>
        <fullName evidence="5">Helix-turn-helix domain-containing protein</fullName>
    </submittedName>
</protein>
<dbReference type="InterPro" id="IPR018062">
    <property type="entry name" value="HTH_AraC-typ_CS"/>
</dbReference>
<dbReference type="PROSITE" id="PS00041">
    <property type="entry name" value="HTH_ARAC_FAMILY_1"/>
    <property type="match status" value="1"/>
</dbReference>
<dbReference type="Pfam" id="PF12852">
    <property type="entry name" value="Cupin_6"/>
    <property type="match status" value="1"/>
</dbReference>
<name>A0A6N7YZM1_9PSEU</name>
<dbReference type="PANTHER" id="PTHR46796:SF13">
    <property type="entry name" value="HTH-TYPE TRANSCRIPTIONAL ACTIVATOR RHAS"/>
    <property type="match status" value="1"/>
</dbReference>
<dbReference type="PANTHER" id="PTHR46796">
    <property type="entry name" value="HTH-TYPE TRANSCRIPTIONAL ACTIVATOR RHAS-RELATED"/>
    <property type="match status" value="1"/>
</dbReference>
<gene>
    <name evidence="5" type="ORF">GKO32_01605</name>
</gene>
<feature type="domain" description="HTH araC/xylS-type" evidence="4">
    <location>
        <begin position="201"/>
        <end position="299"/>
    </location>
</feature>
<keyword evidence="2" id="KW-0238">DNA-binding</keyword>
<keyword evidence="6" id="KW-1185">Reference proteome</keyword>
<dbReference type="InterPro" id="IPR011051">
    <property type="entry name" value="RmlC_Cupin_sf"/>
</dbReference>
<dbReference type="InterPro" id="IPR050204">
    <property type="entry name" value="AraC_XylS_family_regulators"/>
</dbReference>
<dbReference type="SMART" id="SM00342">
    <property type="entry name" value="HTH_ARAC"/>
    <property type="match status" value="1"/>
</dbReference>
<evidence type="ECO:0000313" key="5">
    <source>
        <dbReference type="EMBL" id="MTD52680.1"/>
    </source>
</evidence>
<dbReference type="AlphaFoldDB" id="A0A6N7YZM1"/>
<dbReference type="InterPro" id="IPR032783">
    <property type="entry name" value="AraC_lig"/>
</dbReference>
<reference evidence="5 6" key="1">
    <citation type="submission" date="2019-11" db="EMBL/GenBank/DDBJ databases">
        <title>Draft genome of Amycolatopsis RM579.</title>
        <authorList>
            <person name="Duangmal K."/>
            <person name="Mingma R."/>
        </authorList>
    </citation>
    <scope>NUCLEOTIDE SEQUENCE [LARGE SCALE GENOMIC DNA]</scope>
    <source>
        <strain evidence="5 6">RM579</strain>
    </source>
</reference>
<dbReference type="InterPro" id="IPR009057">
    <property type="entry name" value="Homeodomain-like_sf"/>
</dbReference>
<dbReference type="InterPro" id="IPR018060">
    <property type="entry name" value="HTH_AraC"/>
</dbReference>
<sequence length="310" mass="33004">MDLLADVLAVGGVRGTVAARLELGDTWGFSWSEIPGAVFYAVTSGTAWLGVPGHEPVRLMPGDVVLLPTGTAHTLSSGPGVATRSCHETLPDPDGVLRFGSGESKTHILGATYDYDPAVSTQVITLLPDIVHIRADSGATSLDDAVRLLARELSHPQLATTVVLDRLVDILLIQLLRVWLAKVPAEANGTWLGVLNDPLVGVAMAKLHEAPARAWTTESLAAELAVSRATLSRRFLAVAGETPGSYLTKWRMDLAAVRLRDTDDTLESVARAVGYTSVYAFSRAFRRARGQAPGRYRSDARTGSDAVLAS</sequence>
<dbReference type="Pfam" id="PF12833">
    <property type="entry name" value="HTH_18"/>
    <property type="match status" value="1"/>
</dbReference>
<dbReference type="SUPFAM" id="SSF51182">
    <property type="entry name" value="RmlC-like cupins"/>
    <property type="match status" value="1"/>
</dbReference>
<dbReference type="EMBL" id="WMBA01000002">
    <property type="protein sequence ID" value="MTD52680.1"/>
    <property type="molecule type" value="Genomic_DNA"/>
</dbReference>
<dbReference type="RefSeq" id="WP_154754940.1">
    <property type="nucleotide sequence ID" value="NZ_WMBA01000002.1"/>
</dbReference>
<keyword evidence="3" id="KW-0804">Transcription</keyword>
<proteinExistence type="predicted"/>
<accession>A0A6N7YZM1</accession>
<dbReference type="Gene3D" id="2.60.120.10">
    <property type="entry name" value="Jelly Rolls"/>
    <property type="match status" value="1"/>
</dbReference>
<dbReference type="GO" id="GO:0003700">
    <property type="term" value="F:DNA-binding transcription factor activity"/>
    <property type="evidence" value="ECO:0007669"/>
    <property type="project" value="InterPro"/>
</dbReference>
<dbReference type="SUPFAM" id="SSF46689">
    <property type="entry name" value="Homeodomain-like"/>
    <property type="match status" value="2"/>
</dbReference>